<gene>
    <name evidence="1" type="ORF">BV926_18800</name>
</gene>
<proteinExistence type="predicted"/>
<evidence type="ECO:0000313" key="2">
    <source>
        <dbReference type="Proteomes" id="UP000237274"/>
    </source>
</evidence>
<accession>A0ABD6VKZ0</accession>
<dbReference type="KEGG" id="pcv:BCS7_12030"/>
<dbReference type="InterPro" id="IPR024476">
    <property type="entry name" value="DUF3861"/>
</dbReference>
<dbReference type="Pfam" id="PF12977">
    <property type="entry name" value="DUF3861"/>
    <property type="match status" value="1"/>
</dbReference>
<dbReference type="Gene3D" id="3.10.20.850">
    <property type="entry name" value="Protein of unknown function DUF3861"/>
    <property type="match status" value="1"/>
</dbReference>
<dbReference type="InterPro" id="IPR038194">
    <property type="entry name" value="DUF3861_sf"/>
</dbReference>
<evidence type="ECO:0000313" key="1">
    <source>
        <dbReference type="EMBL" id="POE24199.1"/>
    </source>
</evidence>
<comment type="caution">
    <text evidence="1">The sequence shown here is derived from an EMBL/GenBank/DDBJ whole genome shotgun (WGS) entry which is preliminary data.</text>
</comment>
<dbReference type="EMBL" id="MTAO01000017">
    <property type="protein sequence ID" value="POE24199.1"/>
    <property type="molecule type" value="Genomic_DNA"/>
</dbReference>
<reference evidence="1 2" key="1">
    <citation type="submission" date="2017-01" db="EMBL/GenBank/DDBJ databases">
        <title>Comparative Genomics of 38 Pectobacterium strains comprising three species revealed the characteristics of Pectobacterium carotovorum.</title>
        <authorList>
            <person name="Xie H."/>
            <person name="Ma Y."/>
            <person name="Li X."/>
        </authorList>
    </citation>
    <scope>NUCLEOTIDE SEQUENCE [LARGE SCALE GENOMIC DNA]</scope>
    <source>
        <strain evidence="1 2">Q142</strain>
    </source>
</reference>
<dbReference type="AlphaFoldDB" id="A0ABD6VKZ0"/>
<sequence length="87" mass="10213">MGNVYQIALAEKAEQKRTLSFEFSLHDDLFKILEKIDGKMDMTPEQTQAFLVSLKLFSGVMMQKRKHPPFKEFAAPFREFMLNLKKQ</sequence>
<organism evidence="1 2">
    <name type="scientific">Pectobacterium odoriferum</name>
    <dbReference type="NCBI Taxonomy" id="78398"/>
    <lineage>
        <taxon>Bacteria</taxon>
        <taxon>Pseudomonadati</taxon>
        <taxon>Pseudomonadota</taxon>
        <taxon>Gammaproteobacteria</taxon>
        <taxon>Enterobacterales</taxon>
        <taxon>Pectobacteriaceae</taxon>
        <taxon>Pectobacterium</taxon>
    </lineage>
</organism>
<dbReference type="Proteomes" id="UP000237274">
    <property type="component" value="Unassembled WGS sequence"/>
</dbReference>
<evidence type="ECO:0008006" key="3">
    <source>
        <dbReference type="Google" id="ProtNLM"/>
    </source>
</evidence>
<name>A0ABD6VKZ0_9GAMM</name>
<dbReference type="RefSeq" id="WP_039489162.1">
    <property type="nucleotide sequence ID" value="NZ_JADOXW010000007.1"/>
</dbReference>
<protein>
    <recommendedName>
        <fullName evidence="3">DUF3861 family protein</fullName>
    </recommendedName>
</protein>